<reference evidence="2" key="2">
    <citation type="submission" date="2020-09" db="EMBL/GenBank/DDBJ databases">
        <authorList>
            <person name="Sun Q."/>
            <person name="Zhou Y."/>
        </authorList>
    </citation>
    <scope>NUCLEOTIDE SEQUENCE</scope>
    <source>
        <strain evidence="2">CGMCC 4.7403</strain>
    </source>
</reference>
<organism evidence="2 3">
    <name type="scientific">Streptomyces capitiformicae</name>
    <dbReference type="NCBI Taxonomy" id="2014920"/>
    <lineage>
        <taxon>Bacteria</taxon>
        <taxon>Bacillati</taxon>
        <taxon>Actinomycetota</taxon>
        <taxon>Actinomycetes</taxon>
        <taxon>Kitasatosporales</taxon>
        <taxon>Streptomycetaceae</taxon>
        <taxon>Streptomyces</taxon>
    </lineage>
</organism>
<sequence>MYPWQSASDGREETQRLHLNPRSGHWLPDHSHRQHHVGLAIAHNVWRYYEASGDAEFLHTKGAEMLLQIARFWANAATWDESLGRYRIRGVVGPDEYHEACPGADRPGLDDNAYTNVTAACSHPRL</sequence>
<dbReference type="GO" id="GO:0005975">
    <property type="term" value="P:carbohydrate metabolic process"/>
    <property type="evidence" value="ECO:0007669"/>
    <property type="project" value="InterPro"/>
</dbReference>
<dbReference type="Gene3D" id="1.50.10.10">
    <property type="match status" value="1"/>
</dbReference>
<gene>
    <name evidence="2" type="ORF">GCM10017771_78530</name>
</gene>
<dbReference type="PANTHER" id="PTHR11051:SF8">
    <property type="entry name" value="PROTEIN-GLUCOSYLGALACTOSYLHYDROXYLYSINE GLUCOSIDASE"/>
    <property type="match status" value="1"/>
</dbReference>
<evidence type="ECO:0000313" key="3">
    <source>
        <dbReference type="Proteomes" id="UP000603227"/>
    </source>
</evidence>
<dbReference type="Proteomes" id="UP000603227">
    <property type="component" value="Unassembled WGS sequence"/>
</dbReference>
<protein>
    <recommendedName>
        <fullName evidence="1">Glycoside hydrolase family 65 central catalytic domain-containing protein</fullName>
    </recommendedName>
</protein>
<reference evidence="2" key="1">
    <citation type="journal article" date="2014" name="Int. J. Syst. Evol. Microbiol.">
        <title>Complete genome sequence of Corynebacterium casei LMG S-19264T (=DSM 44701T), isolated from a smear-ripened cheese.</title>
        <authorList>
            <consortium name="US DOE Joint Genome Institute (JGI-PGF)"/>
            <person name="Walter F."/>
            <person name="Albersmeier A."/>
            <person name="Kalinowski J."/>
            <person name="Ruckert C."/>
        </authorList>
    </citation>
    <scope>NUCLEOTIDE SEQUENCE</scope>
    <source>
        <strain evidence="2">CGMCC 4.7403</strain>
    </source>
</reference>
<evidence type="ECO:0000313" key="2">
    <source>
        <dbReference type="EMBL" id="GHE55869.1"/>
    </source>
</evidence>
<dbReference type="InterPro" id="IPR012341">
    <property type="entry name" value="6hp_glycosidase-like_sf"/>
</dbReference>
<accession>A0A918ZJ46</accession>
<dbReference type="AlphaFoldDB" id="A0A918ZJ46"/>
<dbReference type="SUPFAM" id="SSF48208">
    <property type="entry name" value="Six-hairpin glycosidases"/>
    <property type="match status" value="1"/>
</dbReference>
<dbReference type="EMBL" id="BNAT01000042">
    <property type="protein sequence ID" value="GHE55869.1"/>
    <property type="molecule type" value="Genomic_DNA"/>
</dbReference>
<dbReference type="GO" id="GO:0004553">
    <property type="term" value="F:hydrolase activity, hydrolyzing O-glycosyl compounds"/>
    <property type="evidence" value="ECO:0007669"/>
    <property type="project" value="TreeGrafter"/>
</dbReference>
<proteinExistence type="predicted"/>
<keyword evidence="3" id="KW-1185">Reference proteome</keyword>
<evidence type="ECO:0000259" key="1">
    <source>
        <dbReference type="Pfam" id="PF03632"/>
    </source>
</evidence>
<comment type="caution">
    <text evidence="2">The sequence shown here is derived from an EMBL/GenBank/DDBJ whole genome shotgun (WGS) entry which is preliminary data.</text>
</comment>
<dbReference type="PANTHER" id="PTHR11051">
    <property type="entry name" value="GLYCOSYL HYDROLASE-RELATED"/>
    <property type="match status" value="1"/>
</dbReference>
<dbReference type="Pfam" id="PF03632">
    <property type="entry name" value="Glyco_hydro_65m"/>
    <property type="match status" value="1"/>
</dbReference>
<name>A0A918ZJ46_9ACTN</name>
<dbReference type="InterPro" id="IPR008928">
    <property type="entry name" value="6-hairpin_glycosidase_sf"/>
</dbReference>
<dbReference type="InterPro" id="IPR005195">
    <property type="entry name" value="Glyco_hydro_65_M"/>
</dbReference>
<feature type="domain" description="Glycoside hydrolase family 65 central catalytic" evidence="1">
    <location>
        <begin position="1"/>
        <end position="120"/>
    </location>
</feature>